<sequence length="499" mass="56001">MMFDAIWSLQTLKWLLIASVPVWIIADGLYSLFWHPLRKYPGPWYCAVSRLPIAYKNASGRYYKWADGLHKKYGPVVRTSPSDLSFTNPEAWNDIFSHRPQLAKTPFAYPPASADLPDTIMTAGDAYHARLRRSVAAGFSYKAMDEVEPIIQGRIDEMVAALRHDCSQGSQNVRQWITWTITDIIGDLALSTDFECIKERRHHPWTAAIFPNLKGIMLLNQLRRLGLSTPVGALLSTNAAKRARDKIRLFTVDHVQARLARERTEEGKQTKDLLGMIVRDPENQKDPLSDPEIAALSLTLVIAGSETTTTALAGMMYYLTKSPRVLKKLTEEIRTAFPTAADITTKNAVKLRYLNGAVEEALRLFIPAPSLPPRIVPKSGHKIGGEWIPGGTGVTIANYHNSHSDEFFDNASDFRPERWIDGGEGSHTKRHVKNAYSAFSAGPRNCVGKTLALTEMRLLTAKLLWHFDMELDGPHDGWLETARFYVSTSCLLRFPLATR</sequence>
<accession>W2RZU3</accession>
<evidence type="ECO:0000256" key="1">
    <source>
        <dbReference type="ARBA" id="ARBA00001971"/>
    </source>
</evidence>
<dbReference type="InterPro" id="IPR017972">
    <property type="entry name" value="Cyt_P450_CS"/>
</dbReference>
<keyword evidence="10" id="KW-0812">Transmembrane</keyword>
<evidence type="ECO:0000256" key="7">
    <source>
        <dbReference type="ARBA" id="ARBA00023033"/>
    </source>
</evidence>
<keyword evidence="10" id="KW-1133">Transmembrane helix</keyword>
<evidence type="ECO:0000313" key="11">
    <source>
        <dbReference type="EMBL" id="ETN41942.1"/>
    </source>
</evidence>
<organism evidence="11 12">
    <name type="scientific">Cyphellophora europaea (strain CBS 101466)</name>
    <name type="common">Phialophora europaea</name>
    <dbReference type="NCBI Taxonomy" id="1220924"/>
    <lineage>
        <taxon>Eukaryota</taxon>
        <taxon>Fungi</taxon>
        <taxon>Dikarya</taxon>
        <taxon>Ascomycota</taxon>
        <taxon>Pezizomycotina</taxon>
        <taxon>Eurotiomycetes</taxon>
        <taxon>Chaetothyriomycetidae</taxon>
        <taxon>Chaetothyriales</taxon>
        <taxon>Cyphellophoraceae</taxon>
        <taxon>Cyphellophora</taxon>
    </lineage>
</organism>
<keyword evidence="7 9" id="KW-0503">Monooxygenase</keyword>
<proteinExistence type="inferred from homology"/>
<feature type="transmembrane region" description="Helical" evidence="10">
    <location>
        <begin position="12"/>
        <end position="33"/>
    </location>
</feature>
<dbReference type="AlphaFoldDB" id="W2RZU3"/>
<dbReference type="HOGENOM" id="CLU_001570_14_11_1"/>
<dbReference type="InterPro" id="IPR036396">
    <property type="entry name" value="Cyt_P450_sf"/>
</dbReference>
<dbReference type="InterPro" id="IPR050121">
    <property type="entry name" value="Cytochrome_P450_monoxygenase"/>
</dbReference>
<dbReference type="InterPro" id="IPR002401">
    <property type="entry name" value="Cyt_P450_E_grp-I"/>
</dbReference>
<dbReference type="EMBL" id="KB822719">
    <property type="protein sequence ID" value="ETN41942.1"/>
    <property type="molecule type" value="Genomic_DNA"/>
</dbReference>
<dbReference type="eggNOG" id="KOG0158">
    <property type="taxonomic scope" value="Eukaryota"/>
</dbReference>
<keyword evidence="3 8" id="KW-0349">Heme</keyword>
<dbReference type="PROSITE" id="PS00086">
    <property type="entry name" value="CYTOCHROME_P450"/>
    <property type="match status" value="1"/>
</dbReference>
<dbReference type="GO" id="GO:0016705">
    <property type="term" value="F:oxidoreductase activity, acting on paired donors, with incorporation or reduction of molecular oxygen"/>
    <property type="evidence" value="ECO:0007669"/>
    <property type="project" value="InterPro"/>
</dbReference>
<keyword evidence="4 8" id="KW-0479">Metal-binding</keyword>
<feature type="binding site" description="axial binding residue" evidence="8">
    <location>
        <position position="446"/>
    </location>
    <ligand>
        <name>heme</name>
        <dbReference type="ChEBI" id="CHEBI:30413"/>
    </ligand>
    <ligandPart>
        <name>Fe</name>
        <dbReference type="ChEBI" id="CHEBI:18248"/>
    </ligandPart>
</feature>
<evidence type="ECO:0000256" key="2">
    <source>
        <dbReference type="ARBA" id="ARBA00010617"/>
    </source>
</evidence>
<dbReference type="PANTHER" id="PTHR24305">
    <property type="entry name" value="CYTOCHROME P450"/>
    <property type="match status" value="1"/>
</dbReference>
<evidence type="ECO:0000256" key="9">
    <source>
        <dbReference type="RuleBase" id="RU000461"/>
    </source>
</evidence>
<dbReference type="PRINTS" id="PR00385">
    <property type="entry name" value="P450"/>
</dbReference>
<evidence type="ECO:0008006" key="13">
    <source>
        <dbReference type="Google" id="ProtNLM"/>
    </source>
</evidence>
<evidence type="ECO:0000256" key="6">
    <source>
        <dbReference type="ARBA" id="ARBA00023004"/>
    </source>
</evidence>
<dbReference type="CDD" id="cd11058">
    <property type="entry name" value="CYP60B-like"/>
    <property type="match status" value="1"/>
</dbReference>
<dbReference type="GO" id="GO:0020037">
    <property type="term" value="F:heme binding"/>
    <property type="evidence" value="ECO:0007669"/>
    <property type="project" value="InterPro"/>
</dbReference>
<dbReference type="InParanoid" id="W2RZU3"/>
<evidence type="ECO:0000256" key="10">
    <source>
        <dbReference type="SAM" id="Phobius"/>
    </source>
</evidence>
<name>W2RZU3_CYPE1</name>
<comment type="cofactor">
    <cofactor evidence="1 8">
        <name>heme</name>
        <dbReference type="ChEBI" id="CHEBI:30413"/>
    </cofactor>
</comment>
<dbReference type="PANTHER" id="PTHR24305:SF210">
    <property type="entry name" value="CYTOCHROME P450 MONOOXYGENASE ASQL-RELATED"/>
    <property type="match status" value="1"/>
</dbReference>
<keyword evidence="5 9" id="KW-0560">Oxidoreductase</keyword>
<gene>
    <name evidence="11" type="ORF">HMPREF1541_03881</name>
</gene>
<protein>
    <recommendedName>
        <fullName evidence="13">Cytochrome P450 monooxygenase</fullName>
    </recommendedName>
</protein>
<dbReference type="GeneID" id="19971220"/>
<dbReference type="PRINTS" id="PR00463">
    <property type="entry name" value="EP450I"/>
</dbReference>
<dbReference type="VEuPathDB" id="FungiDB:HMPREF1541_03881"/>
<keyword evidence="12" id="KW-1185">Reference proteome</keyword>
<dbReference type="SUPFAM" id="SSF48264">
    <property type="entry name" value="Cytochrome P450"/>
    <property type="match status" value="1"/>
</dbReference>
<dbReference type="OrthoDB" id="1470350at2759"/>
<dbReference type="RefSeq" id="XP_008716451.1">
    <property type="nucleotide sequence ID" value="XM_008718229.1"/>
</dbReference>
<evidence type="ECO:0000313" key="12">
    <source>
        <dbReference type="Proteomes" id="UP000030752"/>
    </source>
</evidence>
<dbReference type="Proteomes" id="UP000030752">
    <property type="component" value="Unassembled WGS sequence"/>
</dbReference>
<keyword evidence="10" id="KW-0472">Membrane</keyword>
<comment type="similarity">
    <text evidence="2 9">Belongs to the cytochrome P450 family.</text>
</comment>
<evidence type="ECO:0000256" key="8">
    <source>
        <dbReference type="PIRSR" id="PIRSR602401-1"/>
    </source>
</evidence>
<dbReference type="GO" id="GO:0004497">
    <property type="term" value="F:monooxygenase activity"/>
    <property type="evidence" value="ECO:0007669"/>
    <property type="project" value="UniProtKB-KW"/>
</dbReference>
<evidence type="ECO:0000256" key="3">
    <source>
        <dbReference type="ARBA" id="ARBA00022617"/>
    </source>
</evidence>
<evidence type="ECO:0000256" key="5">
    <source>
        <dbReference type="ARBA" id="ARBA00023002"/>
    </source>
</evidence>
<dbReference type="STRING" id="1220924.W2RZU3"/>
<dbReference type="Gene3D" id="1.10.630.10">
    <property type="entry name" value="Cytochrome P450"/>
    <property type="match status" value="1"/>
</dbReference>
<dbReference type="InterPro" id="IPR001128">
    <property type="entry name" value="Cyt_P450"/>
</dbReference>
<dbReference type="Pfam" id="PF00067">
    <property type="entry name" value="p450"/>
    <property type="match status" value="1"/>
</dbReference>
<reference evidence="11 12" key="1">
    <citation type="submission" date="2013-03" db="EMBL/GenBank/DDBJ databases">
        <title>The Genome Sequence of Phialophora europaea CBS 101466.</title>
        <authorList>
            <consortium name="The Broad Institute Genomics Platform"/>
            <person name="Cuomo C."/>
            <person name="de Hoog S."/>
            <person name="Gorbushina A."/>
            <person name="Walker B."/>
            <person name="Young S.K."/>
            <person name="Zeng Q."/>
            <person name="Gargeya S."/>
            <person name="Fitzgerald M."/>
            <person name="Haas B."/>
            <person name="Abouelleil A."/>
            <person name="Allen A.W."/>
            <person name="Alvarado L."/>
            <person name="Arachchi H.M."/>
            <person name="Berlin A.M."/>
            <person name="Chapman S.B."/>
            <person name="Gainer-Dewar J."/>
            <person name="Goldberg J."/>
            <person name="Griggs A."/>
            <person name="Gujja S."/>
            <person name="Hansen M."/>
            <person name="Howarth C."/>
            <person name="Imamovic A."/>
            <person name="Ireland A."/>
            <person name="Larimer J."/>
            <person name="McCowan C."/>
            <person name="Murphy C."/>
            <person name="Pearson M."/>
            <person name="Poon T.W."/>
            <person name="Priest M."/>
            <person name="Roberts A."/>
            <person name="Saif S."/>
            <person name="Shea T."/>
            <person name="Sisk P."/>
            <person name="Sykes S."/>
            <person name="Wortman J."/>
            <person name="Nusbaum C."/>
            <person name="Birren B."/>
        </authorList>
    </citation>
    <scope>NUCLEOTIDE SEQUENCE [LARGE SCALE GENOMIC DNA]</scope>
    <source>
        <strain evidence="11 12">CBS 101466</strain>
    </source>
</reference>
<keyword evidence="6 8" id="KW-0408">Iron</keyword>
<dbReference type="GO" id="GO:0005506">
    <property type="term" value="F:iron ion binding"/>
    <property type="evidence" value="ECO:0007669"/>
    <property type="project" value="InterPro"/>
</dbReference>
<evidence type="ECO:0000256" key="4">
    <source>
        <dbReference type="ARBA" id="ARBA00022723"/>
    </source>
</evidence>